<evidence type="ECO:0000256" key="2">
    <source>
        <dbReference type="ARBA" id="ARBA00022692"/>
    </source>
</evidence>
<evidence type="ECO:0000313" key="6">
    <source>
        <dbReference type="EMBL" id="MDB1123937.1"/>
    </source>
</evidence>
<comment type="subcellular location">
    <subcellularLocation>
        <location evidence="1">Endomembrane system</location>
        <topology evidence="1">Multi-pass membrane protein</topology>
    </subcellularLocation>
</comment>
<evidence type="ECO:0000256" key="1">
    <source>
        <dbReference type="ARBA" id="ARBA00004127"/>
    </source>
</evidence>
<protein>
    <submittedName>
        <fullName evidence="6">Isoprenylcysteine carboxylmethyltransferase family protein</fullName>
    </submittedName>
</protein>
<name>A0ABT4YQV4_9VIBR</name>
<dbReference type="InterPro" id="IPR052527">
    <property type="entry name" value="Metal_cation-efflux_comp"/>
</dbReference>
<dbReference type="PANTHER" id="PTHR43847:SF1">
    <property type="entry name" value="BLL3993 PROTEIN"/>
    <property type="match status" value="1"/>
</dbReference>
<evidence type="ECO:0000256" key="3">
    <source>
        <dbReference type="ARBA" id="ARBA00022989"/>
    </source>
</evidence>
<keyword evidence="3 5" id="KW-1133">Transmembrane helix</keyword>
<feature type="transmembrane region" description="Helical" evidence="5">
    <location>
        <begin position="6"/>
        <end position="25"/>
    </location>
</feature>
<keyword evidence="4 5" id="KW-0472">Membrane</keyword>
<dbReference type="EMBL" id="JAQLOI010000001">
    <property type="protein sequence ID" value="MDB1123937.1"/>
    <property type="molecule type" value="Genomic_DNA"/>
</dbReference>
<feature type="transmembrane region" description="Helical" evidence="5">
    <location>
        <begin position="92"/>
        <end position="122"/>
    </location>
</feature>
<dbReference type="InterPro" id="IPR007318">
    <property type="entry name" value="Phopholipid_MeTrfase"/>
</dbReference>
<gene>
    <name evidence="6" type="ORF">PGX00_09865</name>
</gene>
<proteinExistence type="predicted"/>
<organism evidence="6 7">
    <name type="scientific">Vibrio algarum</name>
    <dbReference type="NCBI Taxonomy" id="3020714"/>
    <lineage>
        <taxon>Bacteria</taxon>
        <taxon>Pseudomonadati</taxon>
        <taxon>Pseudomonadota</taxon>
        <taxon>Gammaproteobacteria</taxon>
        <taxon>Vibrionales</taxon>
        <taxon>Vibrionaceae</taxon>
        <taxon>Vibrio</taxon>
    </lineage>
</organism>
<dbReference type="Proteomes" id="UP001210678">
    <property type="component" value="Unassembled WGS sequence"/>
</dbReference>
<evidence type="ECO:0000313" key="7">
    <source>
        <dbReference type="Proteomes" id="UP001210678"/>
    </source>
</evidence>
<keyword evidence="2 5" id="KW-0812">Transmembrane</keyword>
<dbReference type="Gene3D" id="1.20.120.1630">
    <property type="match status" value="1"/>
</dbReference>
<accession>A0ABT4YQV4</accession>
<sequence>MKALELKVPPVFVFLLCICFMYWFHSLDTRFVVSLPFSKLVFAACFVASGYFGLSGIFEFKKAKTSVHPVDIHKTTTVVDTGVYRYSRNPMYFGLLLLLVGYGYYLQDLLSLVVCLVFVMYMNKFQIGLEERHLKEKFGKDYTDYKNRVRRWI</sequence>
<comment type="caution">
    <text evidence="6">The sequence shown here is derived from an EMBL/GenBank/DDBJ whole genome shotgun (WGS) entry which is preliminary data.</text>
</comment>
<evidence type="ECO:0000256" key="4">
    <source>
        <dbReference type="ARBA" id="ARBA00023136"/>
    </source>
</evidence>
<reference evidence="6 7" key="1">
    <citation type="submission" date="2023-01" db="EMBL/GenBank/DDBJ databases">
        <title>Vibrio sp. KJ40-1 sp.nov, isolated from marine algae.</title>
        <authorList>
            <person name="Butt M."/>
            <person name="Kim J.M.J."/>
            <person name="Jeon C.O.C."/>
        </authorList>
    </citation>
    <scope>NUCLEOTIDE SEQUENCE [LARGE SCALE GENOMIC DNA]</scope>
    <source>
        <strain evidence="6 7">KJ40-1</strain>
    </source>
</reference>
<dbReference type="RefSeq" id="WP_272135734.1">
    <property type="nucleotide sequence ID" value="NZ_JAQLOI010000001.1"/>
</dbReference>
<dbReference type="PANTHER" id="PTHR43847">
    <property type="entry name" value="BLL3993 PROTEIN"/>
    <property type="match status" value="1"/>
</dbReference>
<feature type="transmembrane region" description="Helical" evidence="5">
    <location>
        <begin position="37"/>
        <end position="58"/>
    </location>
</feature>
<keyword evidence="7" id="KW-1185">Reference proteome</keyword>
<evidence type="ECO:0000256" key="5">
    <source>
        <dbReference type="SAM" id="Phobius"/>
    </source>
</evidence>
<dbReference type="Pfam" id="PF04191">
    <property type="entry name" value="PEMT"/>
    <property type="match status" value="1"/>
</dbReference>